<name>A0ACB9LMZ9_9MYRT</name>
<accession>A0ACB9LMZ9</accession>
<reference evidence="2" key="1">
    <citation type="journal article" date="2023" name="Front. Plant Sci.">
        <title>Chromosomal-level genome assembly of Melastoma candidum provides insights into trichome evolution.</title>
        <authorList>
            <person name="Zhong Y."/>
            <person name="Wu W."/>
            <person name="Sun C."/>
            <person name="Zou P."/>
            <person name="Liu Y."/>
            <person name="Dai S."/>
            <person name="Zhou R."/>
        </authorList>
    </citation>
    <scope>NUCLEOTIDE SEQUENCE [LARGE SCALE GENOMIC DNA]</scope>
</reference>
<comment type="caution">
    <text evidence="1">The sequence shown here is derived from an EMBL/GenBank/DDBJ whole genome shotgun (WGS) entry which is preliminary data.</text>
</comment>
<proteinExistence type="predicted"/>
<evidence type="ECO:0000313" key="2">
    <source>
        <dbReference type="Proteomes" id="UP001057402"/>
    </source>
</evidence>
<dbReference type="Proteomes" id="UP001057402">
    <property type="component" value="Chromosome 11"/>
</dbReference>
<gene>
    <name evidence="1" type="ORF">MLD38_037670</name>
</gene>
<evidence type="ECO:0000313" key="1">
    <source>
        <dbReference type="EMBL" id="KAI4312880.1"/>
    </source>
</evidence>
<dbReference type="EMBL" id="CM042890">
    <property type="protein sequence ID" value="KAI4312880.1"/>
    <property type="molecule type" value="Genomic_DNA"/>
</dbReference>
<keyword evidence="2" id="KW-1185">Reference proteome</keyword>
<organism evidence="1 2">
    <name type="scientific">Melastoma candidum</name>
    <dbReference type="NCBI Taxonomy" id="119954"/>
    <lineage>
        <taxon>Eukaryota</taxon>
        <taxon>Viridiplantae</taxon>
        <taxon>Streptophyta</taxon>
        <taxon>Embryophyta</taxon>
        <taxon>Tracheophyta</taxon>
        <taxon>Spermatophyta</taxon>
        <taxon>Magnoliopsida</taxon>
        <taxon>eudicotyledons</taxon>
        <taxon>Gunneridae</taxon>
        <taxon>Pentapetalae</taxon>
        <taxon>rosids</taxon>
        <taxon>malvids</taxon>
        <taxon>Myrtales</taxon>
        <taxon>Melastomataceae</taxon>
        <taxon>Melastomatoideae</taxon>
        <taxon>Melastomateae</taxon>
        <taxon>Melastoma</taxon>
    </lineage>
</organism>
<sequence length="479" mass="53748">MRNVHAVCFPFQAQSHIGPMLKLAMILHHRGFFVTFVNSEFTHRRMLRSGCLTSLEGLPGWRFVSIPDGLPPSDTDADQDLPALCDSSRTLMVGPFSDLIEKMLKESSDFSRISHIVADGLLNFVASPASEKFGIPLVHLFTIAACSLLALKYYRSFFEKCIKPFKGYEPDKIFGIGGSENTINWIPGMKNMRPCDMPCLFRAADEEDTFMSFIMDVLDRTDKANVTIIRTFEKLERNALDAISSLIPKTYTIGPFHFLLEKIHQEKSISEHIHGNLWEEHVECLQWLDSKEPGSVLYVNFGSAAFLTHGQLTEFAMGLANSECSFLWVLRPDLMNGETATLPPSFVDQTKERGFLSSWCPQEKVLKHKSVRGFLTHCGWNSLLESLGAVVPMICWPNFGDQQTNARYASTEWKVGLEACRGSVVRDKIEDIIRELFAGKKGKVMKKTAMEWKGLAEDAVSPSGSSIKNLEEVFGQALV</sequence>
<protein>
    <submittedName>
        <fullName evidence="1">Uncharacterized protein</fullName>
    </submittedName>
</protein>